<dbReference type="PANTHER" id="PTHR21021">
    <property type="entry name" value="GAF/PUTATIVE CYTOSKELETAL PROTEIN"/>
    <property type="match status" value="1"/>
</dbReference>
<evidence type="ECO:0000313" key="3">
    <source>
        <dbReference type="Proteomes" id="UP001431209"/>
    </source>
</evidence>
<dbReference type="PANTHER" id="PTHR21021:SF16">
    <property type="entry name" value="TIP41-LIKE PROTEIN"/>
    <property type="match status" value="1"/>
</dbReference>
<protein>
    <submittedName>
        <fullName evidence="2">Type 2A phosphatase activator TIP41</fullName>
    </submittedName>
</protein>
<sequence>MQRPTVPTRIPGSTPIPNMFGPEKTFNILQWSVTSHRTPILSQTRTEEYSTLLDVFSLPEMLFDSKLYVENKETGFKLEFNALDGLKNAKTDVLQNEGVSGVKVGCAWDTKNINAAFQDGTKTIEERDDNIDWTFTTLYKGSMSIKGSENQPVIEDTTEGVDYERLKRRDPILFYDELVLYEDELHDHGTGQLSVKTRFMGEYAYILLRFFLRVDGVVVRVIDNRFYTDYSKDYWLRETSYLESSYDDLAKKSVNVKEPTLMADPNQLLPKLNCKIKKTVKIYVK</sequence>
<name>A0AAW2YK25_9EUKA</name>
<dbReference type="InterPro" id="IPR051330">
    <property type="entry name" value="Phosphatase_reg/MetRdx"/>
</dbReference>
<organism evidence="2 3">
    <name type="scientific">Acrasis kona</name>
    <dbReference type="NCBI Taxonomy" id="1008807"/>
    <lineage>
        <taxon>Eukaryota</taxon>
        <taxon>Discoba</taxon>
        <taxon>Heterolobosea</taxon>
        <taxon>Tetramitia</taxon>
        <taxon>Eutetramitia</taxon>
        <taxon>Acrasidae</taxon>
        <taxon>Acrasis</taxon>
    </lineage>
</organism>
<dbReference type="Proteomes" id="UP001431209">
    <property type="component" value="Unassembled WGS sequence"/>
</dbReference>
<dbReference type="AlphaFoldDB" id="A0AAW2YK25"/>
<proteinExistence type="inferred from homology"/>
<accession>A0AAW2YK25</accession>
<dbReference type="InterPro" id="IPR007303">
    <property type="entry name" value="TIP41-like"/>
</dbReference>
<comment type="similarity">
    <text evidence="1">Belongs to the TIP41 family.</text>
</comment>
<comment type="caution">
    <text evidence="2">The sequence shown here is derived from an EMBL/GenBank/DDBJ whole genome shotgun (WGS) entry which is preliminary data.</text>
</comment>
<dbReference type="GO" id="GO:0005829">
    <property type="term" value="C:cytosol"/>
    <property type="evidence" value="ECO:0007669"/>
    <property type="project" value="TreeGrafter"/>
</dbReference>
<keyword evidence="3" id="KW-1185">Reference proteome</keyword>
<evidence type="ECO:0000256" key="1">
    <source>
        <dbReference type="ARBA" id="ARBA00006658"/>
    </source>
</evidence>
<reference evidence="2 3" key="1">
    <citation type="submission" date="2024-03" db="EMBL/GenBank/DDBJ databases">
        <title>The Acrasis kona genome and developmental transcriptomes reveal deep origins of eukaryotic multicellular pathways.</title>
        <authorList>
            <person name="Sheikh S."/>
            <person name="Fu C.-J."/>
            <person name="Brown M.W."/>
            <person name="Baldauf S.L."/>
        </authorList>
    </citation>
    <scope>NUCLEOTIDE SEQUENCE [LARGE SCALE GENOMIC DNA]</scope>
    <source>
        <strain evidence="2 3">ATCC MYA-3509</strain>
    </source>
</reference>
<gene>
    <name evidence="2" type="ORF">AKO1_005825</name>
</gene>
<dbReference type="EMBL" id="JAOPGA020000167">
    <property type="protein sequence ID" value="KAL0477369.1"/>
    <property type="molecule type" value="Genomic_DNA"/>
</dbReference>
<evidence type="ECO:0000313" key="2">
    <source>
        <dbReference type="EMBL" id="KAL0477369.1"/>
    </source>
</evidence>
<dbReference type="GO" id="GO:0031929">
    <property type="term" value="P:TOR signaling"/>
    <property type="evidence" value="ECO:0007669"/>
    <property type="project" value="TreeGrafter"/>
</dbReference>
<dbReference type="Pfam" id="PF04176">
    <property type="entry name" value="TIP41"/>
    <property type="match status" value="1"/>
</dbReference>